<feature type="transmembrane region" description="Helical" evidence="6">
    <location>
        <begin position="250"/>
        <end position="269"/>
    </location>
</feature>
<evidence type="ECO:0000256" key="2">
    <source>
        <dbReference type="ARBA" id="ARBA00022475"/>
    </source>
</evidence>
<keyword evidence="3 6" id="KW-0812">Transmembrane</keyword>
<dbReference type="PANTHER" id="PTHR23513:SF11">
    <property type="entry name" value="STAPHYLOFERRIN A TRANSPORTER"/>
    <property type="match status" value="1"/>
</dbReference>
<dbReference type="EMBL" id="JACHIR010000001">
    <property type="protein sequence ID" value="MBB5894935.1"/>
    <property type="molecule type" value="Genomic_DNA"/>
</dbReference>
<accession>A0A7W9NJG5</accession>
<keyword evidence="8" id="KW-1185">Reference proteome</keyword>
<evidence type="ECO:0000256" key="6">
    <source>
        <dbReference type="SAM" id="Phobius"/>
    </source>
</evidence>
<feature type="transmembrane region" description="Helical" evidence="6">
    <location>
        <begin position="41"/>
        <end position="63"/>
    </location>
</feature>
<feature type="transmembrane region" description="Helical" evidence="6">
    <location>
        <begin position="12"/>
        <end position="35"/>
    </location>
</feature>
<evidence type="ECO:0000256" key="3">
    <source>
        <dbReference type="ARBA" id="ARBA00022692"/>
    </source>
</evidence>
<dbReference type="SUPFAM" id="SSF103473">
    <property type="entry name" value="MFS general substrate transporter"/>
    <property type="match status" value="1"/>
</dbReference>
<reference evidence="7 8" key="1">
    <citation type="submission" date="2020-08" db="EMBL/GenBank/DDBJ databases">
        <title>Sequencing the genomes of 1000 actinobacteria strains.</title>
        <authorList>
            <person name="Klenk H.-P."/>
        </authorList>
    </citation>
    <scope>NUCLEOTIDE SEQUENCE [LARGE SCALE GENOMIC DNA]</scope>
    <source>
        <strain evidence="7 8">DSM 43851</strain>
    </source>
</reference>
<dbReference type="InterPro" id="IPR011701">
    <property type="entry name" value="MFS"/>
</dbReference>
<feature type="transmembrane region" description="Helical" evidence="6">
    <location>
        <begin position="303"/>
        <end position="325"/>
    </location>
</feature>
<sequence>MAVFASREYRALLSAYTISMAGDQFARVALSVLIFDRTRSPALTALTYALTFLPDLVGGPLLAGIADRHPRRTVMIVADVLRAVLVAVMALPGTSFPVIATLLVVVQLAGAPANAARGALLPQILGDHDYPAGQAGLSSAGQAAQVAGFAGGGALIVAIGTSGVLLADAATFAASAALVLFGIRHRDAAAKATEVIKRGWGSDLVAGARLVATTPRLRALIAFACISGIYIAGEALAAPYATELGGGPTLVGLLFAGFAAGAVAGMLVLARLSAAAQLRALPLLAVGSCLPLVVCVVDPAAPIVVLLFVLSGFASGYQVTASTTFMRSVPDDRRGQAFGLAVTALKVSQGVGVGLAGVVAEQLSPHGTVAVAGVVGVAAAVGVGLLWRAAGGASAVSSTRPTPAPG</sequence>
<feature type="transmembrane region" description="Helical" evidence="6">
    <location>
        <begin position="337"/>
        <end position="360"/>
    </location>
</feature>
<feature type="transmembrane region" description="Helical" evidence="6">
    <location>
        <begin position="366"/>
        <end position="387"/>
    </location>
</feature>
<evidence type="ECO:0000313" key="7">
    <source>
        <dbReference type="EMBL" id="MBB5894935.1"/>
    </source>
</evidence>
<dbReference type="Proteomes" id="UP000585638">
    <property type="component" value="Unassembled WGS sequence"/>
</dbReference>
<dbReference type="GO" id="GO:0005886">
    <property type="term" value="C:plasma membrane"/>
    <property type="evidence" value="ECO:0007669"/>
    <property type="project" value="UniProtKB-SubCell"/>
</dbReference>
<dbReference type="CDD" id="cd06173">
    <property type="entry name" value="MFS_MefA_like"/>
    <property type="match status" value="1"/>
</dbReference>
<dbReference type="Gene3D" id="1.20.1250.20">
    <property type="entry name" value="MFS general substrate transporter like domains"/>
    <property type="match status" value="1"/>
</dbReference>
<comment type="subcellular location">
    <subcellularLocation>
        <location evidence="1">Cell membrane</location>
        <topology evidence="1">Multi-pass membrane protein</topology>
    </subcellularLocation>
</comment>
<keyword evidence="2" id="KW-1003">Cell membrane</keyword>
<dbReference type="GO" id="GO:0022857">
    <property type="term" value="F:transmembrane transporter activity"/>
    <property type="evidence" value="ECO:0007669"/>
    <property type="project" value="InterPro"/>
</dbReference>
<feature type="transmembrane region" description="Helical" evidence="6">
    <location>
        <begin position="219"/>
        <end position="238"/>
    </location>
</feature>
<comment type="caution">
    <text evidence="7">The sequence shown here is derived from an EMBL/GenBank/DDBJ whole genome shotgun (WGS) entry which is preliminary data.</text>
</comment>
<evidence type="ECO:0000256" key="1">
    <source>
        <dbReference type="ARBA" id="ARBA00004651"/>
    </source>
</evidence>
<keyword evidence="5 6" id="KW-0472">Membrane</keyword>
<dbReference type="AlphaFoldDB" id="A0A7W9NJG5"/>
<organism evidence="7 8">
    <name type="scientific">Kutzneria kofuensis</name>
    <dbReference type="NCBI Taxonomy" id="103725"/>
    <lineage>
        <taxon>Bacteria</taxon>
        <taxon>Bacillati</taxon>
        <taxon>Actinomycetota</taxon>
        <taxon>Actinomycetes</taxon>
        <taxon>Pseudonocardiales</taxon>
        <taxon>Pseudonocardiaceae</taxon>
        <taxon>Kutzneria</taxon>
    </lineage>
</organism>
<protein>
    <submittedName>
        <fullName evidence="7">MFS family permease</fullName>
    </submittedName>
</protein>
<dbReference type="Pfam" id="PF07690">
    <property type="entry name" value="MFS_1"/>
    <property type="match status" value="1"/>
</dbReference>
<feature type="transmembrane region" description="Helical" evidence="6">
    <location>
        <begin position="155"/>
        <end position="181"/>
    </location>
</feature>
<gene>
    <name evidence="7" type="ORF">BJ998_006131</name>
</gene>
<dbReference type="PANTHER" id="PTHR23513">
    <property type="entry name" value="INTEGRAL MEMBRANE EFFLUX PROTEIN-RELATED"/>
    <property type="match status" value="1"/>
</dbReference>
<evidence type="ECO:0000313" key="8">
    <source>
        <dbReference type="Proteomes" id="UP000585638"/>
    </source>
</evidence>
<dbReference type="InterPro" id="IPR036259">
    <property type="entry name" value="MFS_trans_sf"/>
</dbReference>
<dbReference type="RefSeq" id="WP_184866787.1">
    <property type="nucleotide sequence ID" value="NZ_BAAAWY010000002.1"/>
</dbReference>
<evidence type="ECO:0000256" key="5">
    <source>
        <dbReference type="ARBA" id="ARBA00023136"/>
    </source>
</evidence>
<feature type="transmembrane region" description="Helical" evidence="6">
    <location>
        <begin position="281"/>
        <end position="297"/>
    </location>
</feature>
<feature type="transmembrane region" description="Helical" evidence="6">
    <location>
        <begin position="84"/>
        <end position="109"/>
    </location>
</feature>
<proteinExistence type="predicted"/>
<evidence type="ECO:0000256" key="4">
    <source>
        <dbReference type="ARBA" id="ARBA00022989"/>
    </source>
</evidence>
<name>A0A7W9NJG5_9PSEU</name>
<keyword evidence="4 6" id="KW-1133">Transmembrane helix</keyword>